<feature type="domain" description="ACB" evidence="3">
    <location>
        <begin position="24"/>
        <end position="109"/>
    </location>
</feature>
<keyword evidence="2" id="KW-0446">Lipid-binding</keyword>
<dbReference type="GO" id="GO:0006631">
    <property type="term" value="P:fatty acid metabolic process"/>
    <property type="evidence" value="ECO:0007669"/>
    <property type="project" value="TreeGrafter"/>
</dbReference>
<proteinExistence type="inferred from homology"/>
<evidence type="ECO:0000313" key="5">
    <source>
        <dbReference type="Proteomes" id="UP000481153"/>
    </source>
</evidence>
<dbReference type="SUPFAM" id="SSF47027">
    <property type="entry name" value="Acyl-CoA binding protein"/>
    <property type="match status" value="1"/>
</dbReference>
<sequence length="306" mass="32943">MLGLASLQHGRKWIARVFSSSPAIQALFEEKIALGKTLPKLEDNQTKLEMYALFKQATEGPCTQPKPGMFDFVGKAKWEAWTKLGSLSQDDAKKKYCDFIDALAAKSTTATITTALSTKAAASPLQTTAANGVVKLSWSAAGLDALTVNELSAAFQSAASKSDVKVIVLEPPTAFSSDNESSTKTLVETMAAFPKPIVTIVPAAASGLTVAVVSLSDFVFAHARATFEIPLGSAFPTPDALFNKMRPIHANTLLYLGEKITADTAQRYGLVSRVFTDDFQAQTTIWTERLAQNGHVNGGEWTRHRI</sequence>
<dbReference type="InterPro" id="IPR029045">
    <property type="entry name" value="ClpP/crotonase-like_dom_sf"/>
</dbReference>
<protein>
    <recommendedName>
        <fullName evidence="3">ACB domain-containing protein</fullName>
    </recommendedName>
</protein>
<evidence type="ECO:0000256" key="2">
    <source>
        <dbReference type="ARBA" id="ARBA00023121"/>
    </source>
</evidence>
<dbReference type="PANTHER" id="PTHR23310">
    <property type="entry name" value="ACYL-COA-BINDING PROTEIN, ACBP"/>
    <property type="match status" value="1"/>
</dbReference>
<dbReference type="Pfam" id="PF00887">
    <property type="entry name" value="ACBP"/>
    <property type="match status" value="1"/>
</dbReference>
<dbReference type="PROSITE" id="PS51228">
    <property type="entry name" value="ACB_2"/>
    <property type="match status" value="1"/>
</dbReference>
<dbReference type="AlphaFoldDB" id="A0A6G0WIL7"/>
<dbReference type="VEuPathDB" id="FungiDB:AeMF1_003719"/>
<name>A0A6G0WIL7_9STRA</name>
<dbReference type="InterPro" id="IPR035984">
    <property type="entry name" value="Acyl-CoA-binding_sf"/>
</dbReference>
<organism evidence="4 5">
    <name type="scientific">Aphanomyces euteiches</name>
    <dbReference type="NCBI Taxonomy" id="100861"/>
    <lineage>
        <taxon>Eukaryota</taxon>
        <taxon>Sar</taxon>
        <taxon>Stramenopiles</taxon>
        <taxon>Oomycota</taxon>
        <taxon>Saprolegniomycetes</taxon>
        <taxon>Saprolegniales</taxon>
        <taxon>Verrucalvaceae</taxon>
        <taxon>Aphanomyces</taxon>
    </lineage>
</organism>
<gene>
    <name evidence="4" type="ORF">Ae201684_014785</name>
</gene>
<dbReference type="Gene3D" id="3.90.226.10">
    <property type="entry name" value="2-enoyl-CoA Hydratase, Chain A, domain 1"/>
    <property type="match status" value="1"/>
</dbReference>
<dbReference type="EMBL" id="VJMJ01000202">
    <property type="protein sequence ID" value="KAF0727045.1"/>
    <property type="molecule type" value="Genomic_DNA"/>
</dbReference>
<dbReference type="InterPro" id="IPR000582">
    <property type="entry name" value="Acyl-CoA-binding_protein"/>
</dbReference>
<comment type="similarity">
    <text evidence="1">Belongs to the ACBP family.</text>
</comment>
<evidence type="ECO:0000259" key="3">
    <source>
        <dbReference type="PROSITE" id="PS51228"/>
    </source>
</evidence>
<comment type="caution">
    <text evidence="4">The sequence shown here is derived from an EMBL/GenBank/DDBJ whole genome shotgun (WGS) entry which is preliminary data.</text>
</comment>
<reference evidence="4 5" key="1">
    <citation type="submission" date="2019-07" db="EMBL/GenBank/DDBJ databases">
        <title>Genomics analysis of Aphanomyces spp. identifies a new class of oomycete effector associated with host adaptation.</title>
        <authorList>
            <person name="Gaulin E."/>
        </authorList>
    </citation>
    <scope>NUCLEOTIDE SEQUENCE [LARGE SCALE GENOMIC DNA]</scope>
    <source>
        <strain evidence="4 5">ATCC 201684</strain>
    </source>
</reference>
<dbReference type="Gene3D" id="1.20.80.10">
    <property type="match status" value="1"/>
</dbReference>
<keyword evidence="5" id="KW-1185">Reference proteome</keyword>
<dbReference type="SUPFAM" id="SSF52096">
    <property type="entry name" value="ClpP/crotonase"/>
    <property type="match status" value="1"/>
</dbReference>
<accession>A0A6G0WIL7</accession>
<dbReference type="GO" id="GO:0000062">
    <property type="term" value="F:fatty-acyl-CoA binding"/>
    <property type="evidence" value="ECO:0007669"/>
    <property type="project" value="InterPro"/>
</dbReference>
<dbReference type="PRINTS" id="PR00689">
    <property type="entry name" value="ACOABINDINGP"/>
</dbReference>
<dbReference type="PANTHER" id="PTHR23310:SF62">
    <property type="entry name" value="ACYL-COA BINDING PROTEIN 1, ISOFORM A"/>
    <property type="match status" value="1"/>
</dbReference>
<evidence type="ECO:0000256" key="1">
    <source>
        <dbReference type="ARBA" id="ARBA00005567"/>
    </source>
</evidence>
<dbReference type="InterPro" id="IPR014352">
    <property type="entry name" value="FERM/acyl-CoA-bd_prot_sf"/>
</dbReference>
<evidence type="ECO:0000313" key="4">
    <source>
        <dbReference type="EMBL" id="KAF0727045.1"/>
    </source>
</evidence>
<dbReference type="CDD" id="cd06558">
    <property type="entry name" value="crotonase-like"/>
    <property type="match status" value="1"/>
</dbReference>
<dbReference type="Proteomes" id="UP000481153">
    <property type="component" value="Unassembled WGS sequence"/>
</dbReference>